<keyword evidence="3" id="KW-1185">Reference proteome</keyword>
<dbReference type="EMBL" id="CP036316">
    <property type="protein sequence ID" value="QDT63018.1"/>
    <property type="molecule type" value="Genomic_DNA"/>
</dbReference>
<dbReference type="AlphaFoldDB" id="A0A517T3R7"/>
<evidence type="ECO:0000313" key="3">
    <source>
        <dbReference type="Proteomes" id="UP000319976"/>
    </source>
</evidence>
<gene>
    <name evidence="2" type="ORF">V22_02170</name>
</gene>
<protein>
    <submittedName>
        <fullName evidence="2">Uncharacterized protein</fullName>
    </submittedName>
</protein>
<organism evidence="2 3">
    <name type="scientific">Calycomorphotria hydatis</name>
    <dbReference type="NCBI Taxonomy" id="2528027"/>
    <lineage>
        <taxon>Bacteria</taxon>
        <taxon>Pseudomonadati</taxon>
        <taxon>Planctomycetota</taxon>
        <taxon>Planctomycetia</taxon>
        <taxon>Planctomycetales</taxon>
        <taxon>Planctomycetaceae</taxon>
        <taxon>Calycomorphotria</taxon>
    </lineage>
</organism>
<proteinExistence type="predicted"/>
<feature type="transmembrane region" description="Helical" evidence="1">
    <location>
        <begin position="55"/>
        <end position="74"/>
    </location>
</feature>
<dbReference type="Proteomes" id="UP000319976">
    <property type="component" value="Chromosome"/>
</dbReference>
<reference evidence="2 3" key="1">
    <citation type="submission" date="2019-02" db="EMBL/GenBank/DDBJ databases">
        <title>Deep-cultivation of Planctomycetes and their phenomic and genomic characterization uncovers novel biology.</title>
        <authorList>
            <person name="Wiegand S."/>
            <person name="Jogler M."/>
            <person name="Boedeker C."/>
            <person name="Pinto D."/>
            <person name="Vollmers J."/>
            <person name="Rivas-Marin E."/>
            <person name="Kohn T."/>
            <person name="Peeters S.H."/>
            <person name="Heuer A."/>
            <person name="Rast P."/>
            <person name="Oberbeckmann S."/>
            <person name="Bunk B."/>
            <person name="Jeske O."/>
            <person name="Meyerdierks A."/>
            <person name="Storesund J.E."/>
            <person name="Kallscheuer N."/>
            <person name="Luecker S."/>
            <person name="Lage O.M."/>
            <person name="Pohl T."/>
            <person name="Merkel B.J."/>
            <person name="Hornburger P."/>
            <person name="Mueller R.-W."/>
            <person name="Bruemmer F."/>
            <person name="Labrenz M."/>
            <person name="Spormann A.M."/>
            <person name="Op den Camp H."/>
            <person name="Overmann J."/>
            <person name="Amann R."/>
            <person name="Jetten M.S.M."/>
            <person name="Mascher T."/>
            <person name="Medema M.H."/>
            <person name="Devos D.P."/>
            <person name="Kaster A.-K."/>
            <person name="Ovreas L."/>
            <person name="Rohde M."/>
            <person name="Galperin M.Y."/>
            <person name="Jogler C."/>
        </authorList>
    </citation>
    <scope>NUCLEOTIDE SEQUENCE [LARGE SCALE GENOMIC DNA]</scope>
    <source>
        <strain evidence="2 3">V22</strain>
    </source>
</reference>
<name>A0A517T3R7_9PLAN</name>
<evidence type="ECO:0000256" key="1">
    <source>
        <dbReference type="SAM" id="Phobius"/>
    </source>
</evidence>
<dbReference type="RefSeq" id="WP_145259000.1">
    <property type="nucleotide sequence ID" value="NZ_CP036316.1"/>
</dbReference>
<keyword evidence="1" id="KW-0472">Membrane</keyword>
<evidence type="ECO:0000313" key="2">
    <source>
        <dbReference type="EMBL" id="QDT63018.1"/>
    </source>
</evidence>
<keyword evidence="1" id="KW-0812">Transmembrane</keyword>
<keyword evidence="1" id="KW-1133">Transmembrane helix</keyword>
<dbReference type="KEGG" id="chya:V22_02170"/>
<accession>A0A517T3R7</accession>
<sequence>MKTTEKPIPSDDLDERLRQFFREELPVELREPMWTDTVAAAPAAKAPHRITRRGLFAGTVLCLSLMCVTMLFAWNSETGSQGQPIPTQPIVVDEASSAPEPVVAERPDTFADEPLFVIEEQPDIFSPVRPVVDGERETELDLSPLEPEVEVFKIEEEAE</sequence>